<dbReference type="EMBL" id="MN739177">
    <property type="protein sequence ID" value="QHS92300.1"/>
    <property type="molecule type" value="Genomic_DNA"/>
</dbReference>
<protein>
    <submittedName>
        <fullName evidence="1">Uncharacterized protein</fullName>
    </submittedName>
</protein>
<sequence>METPSDDPLVTSFIYPQIYAGLVASMFQGILSHLTTHVFYPQHPLHQIPAAINGPKLPVNMIMIQY</sequence>
<evidence type="ECO:0000313" key="1">
    <source>
        <dbReference type="EMBL" id="QHS92300.1"/>
    </source>
</evidence>
<name>A0A6C0BJR9_9ZZZZ</name>
<proteinExistence type="predicted"/>
<organism evidence="1">
    <name type="scientific">viral metagenome</name>
    <dbReference type="NCBI Taxonomy" id="1070528"/>
    <lineage>
        <taxon>unclassified sequences</taxon>
        <taxon>metagenomes</taxon>
        <taxon>organismal metagenomes</taxon>
    </lineage>
</organism>
<reference evidence="1" key="1">
    <citation type="journal article" date="2020" name="Nature">
        <title>Giant virus diversity and host interactions through global metagenomics.</title>
        <authorList>
            <person name="Schulz F."/>
            <person name="Roux S."/>
            <person name="Paez-Espino D."/>
            <person name="Jungbluth S."/>
            <person name="Walsh D.A."/>
            <person name="Denef V.J."/>
            <person name="McMahon K.D."/>
            <person name="Konstantinidis K.T."/>
            <person name="Eloe-Fadrosh E.A."/>
            <person name="Kyrpides N.C."/>
            <person name="Woyke T."/>
        </authorList>
    </citation>
    <scope>NUCLEOTIDE SEQUENCE</scope>
    <source>
        <strain evidence="1">GVMAG-M-3300014204-73</strain>
    </source>
</reference>
<accession>A0A6C0BJR9</accession>
<dbReference type="AlphaFoldDB" id="A0A6C0BJR9"/>